<reference evidence="2 3" key="1">
    <citation type="journal article" date="2018" name="Evol. Lett.">
        <title>Horizontal gene cluster transfer increased hallucinogenic mushroom diversity.</title>
        <authorList>
            <person name="Reynolds H.T."/>
            <person name="Vijayakumar V."/>
            <person name="Gluck-Thaler E."/>
            <person name="Korotkin H.B."/>
            <person name="Matheny P.B."/>
            <person name="Slot J.C."/>
        </authorList>
    </citation>
    <scope>NUCLEOTIDE SEQUENCE [LARGE SCALE GENOMIC DNA]</scope>
    <source>
        <strain evidence="2 3">2631</strain>
    </source>
</reference>
<sequence>MPVPALSLDDGQVPSRPIRSSPPPLSSEPVPAYKLARQRRVVLPTSYMIAFILMKYRMASACVRFGGVGSSGSSSSGKRGTGSGMRCGLQKCAWAAKEGEEGFVQEMEKNDPSSIVDWYSGMHY</sequence>
<gene>
    <name evidence="2" type="ORF">CVT25_012507</name>
</gene>
<evidence type="ECO:0000256" key="1">
    <source>
        <dbReference type="SAM" id="MobiDB-lite"/>
    </source>
</evidence>
<dbReference type="AlphaFoldDB" id="A0A409X4B2"/>
<dbReference type="InParanoid" id="A0A409X4B2"/>
<evidence type="ECO:0000313" key="2">
    <source>
        <dbReference type="EMBL" id="PPQ85601.1"/>
    </source>
</evidence>
<dbReference type="EMBL" id="NHYD01002677">
    <property type="protein sequence ID" value="PPQ85601.1"/>
    <property type="molecule type" value="Genomic_DNA"/>
</dbReference>
<organism evidence="2 3">
    <name type="scientific">Psilocybe cyanescens</name>
    <dbReference type="NCBI Taxonomy" id="93625"/>
    <lineage>
        <taxon>Eukaryota</taxon>
        <taxon>Fungi</taxon>
        <taxon>Dikarya</taxon>
        <taxon>Basidiomycota</taxon>
        <taxon>Agaricomycotina</taxon>
        <taxon>Agaricomycetes</taxon>
        <taxon>Agaricomycetidae</taxon>
        <taxon>Agaricales</taxon>
        <taxon>Agaricineae</taxon>
        <taxon>Strophariaceae</taxon>
        <taxon>Psilocybe</taxon>
    </lineage>
</organism>
<feature type="region of interest" description="Disordered" evidence="1">
    <location>
        <begin position="1"/>
        <end position="30"/>
    </location>
</feature>
<dbReference type="Proteomes" id="UP000283269">
    <property type="component" value="Unassembled WGS sequence"/>
</dbReference>
<name>A0A409X4B2_PSICY</name>
<proteinExistence type="predicted"/>
<comment type="caution">
    <text evidence="2">The sequence shown here is derived from an EMBL/GenBank/DDBJ whole genome shotgun (WGS) entry which is preliminary data.</text>
</comment>
<accession>A0A409X4B2</accession>
<protein>
    <submittedName>
        <fullName evidence="2">Uncharacterized protein</fullName>
    </submittedName>
</protein>
<evidence type="ECO:0000313" key="3">
    <source>
        <dbReference type="Proteomes" id="UP000283269"/>
    </source>
</evidence>
<keyword evidence="3" id="KW-1185">Reference proteome</keyword>